<dbReference type="PANTHER" id="PTHR31956">
    <property type="entry name" value="NON-SPECIFIC PHOSPHOLIPASE C4-RELATED"/>
    <property type="match status" value="1"/>
</dbReference>
<reference evidence="3 4" key="1">
    <citation type="journal article" date="2019" name="Environ. Microbiol.">
        <title>Species interactions and distinct microbial communities in high Arctic permafrost affected cryosols are associated with the CH4 and CO2 gas fluxes.</title>
        <authorList>
            <person name="Altshuler I."/>
            <person name="Hamel J."/>
            <person name="Turney S."/>
            <person name="Magnuson E."/>
            <person name="Levesque R."/>
            <person name="Greer C."/>
            <person name="Whyte L.G."/>
        </authorList>
    </citation>
    <scope>NUCLEOTIDE SEQUENCE [LARGE SCALE GENOMIC DNA]</scope>
    <source>
        <strain evidence="3 4">S5.20</strain>
    </source>
</reference>
<name>A0A502E8V8_9MYCO</name>
<dbReference type="EMBL" id="RCZG01000007">
    <property type="protein sequence ID" value="TPG32881.1"/>
    <property type="molecule type" value="Genomic_DNA"/>
</dbReference>
<sequence>MLWTVLAWVRREIEQTLTHLSTPVGAQQLNALVVNSPNLLVNPGAEVGDASLSGYASVSMPGWAVTGTPTVIQYGTLRRVPGLFGTKGPTLPACLGFPSSGNAPADSGAQFFGGGNVATSTLSQTVDLSGAASEIDGGTVTYALRGDLGGYLFDPSRATVTVTFLDANNAYLAVGGIGPVTALGRLFQTGLAERHTAGTIPVGTRSAQIVVTLKDCNPVAGNYNNAYADNLAFTVSADLPAPPPPAPPVSTVGTLDHVFMVYMENKGYTDILGSPNAPYLNSLINAYGSAANYYALTHPSDPNYYPILGGSDFGINYNCAANCFDQPNLADSIEAAGKTWAAYQDGGGGYTTPTDRTPFLAFSDIYNDPSRVATHIFDLSQMGEDLEKDTAPNFIWFSADEDTNMEGPISTPVDILRFGLSLLTTHQYNVAAGDKYLQETLPVIFDSAVWKDPNQKNAIFLTFDEDFNNISWGIGNQGNHVVTVVIPSPGAVAAGMRGGAFTANDYYNHYSLLRTIEDSLGLDSLTNNDFYAQPMNEYWL</sequence>
<organism evidence="3 4">
    <name type="scientific">Mycolicibacterium hodleri</name>
    <dbReference type="NCBI Taxonomy" id="49897"/>
    <lineage>
        <taxon>Bacteria</taxon>
        <taxon>Bacillati</taxon>
        <taxon>Actinomycetota</taxon>
        <taxon>Actinomycetes</taxon>
        <taxon>Mycobacteriales</taxon>
        <taxon>Mycobacteriaceae</taxon>
        <taxon>Mycolicibacterium</taxon>
    </lineage>
</organism>
<keyword evidence="1" id="KW-0378">Hydrolase</keyword>
<dbReference type="AlphaFoldDB" id="A0A502E8V8"/>
<accession>A0A502E8V8</accession>
<dbReference type="GO" id="GO:0016788">
    <property type="term" value="F:hydrolase activity, acting on ester bonds"/>
    <property type="evidence" value="ECO:0007669"/>
    <property type="project" value="InterPro"/>
</dbReference>
<keyword evidence="4" id="KW-1185">Reference proteome</keyword>
<evidence type="ECO:0000256" key="1">
    <source>
        <dbReference type="ARBA" id="ARBA00022801"/>
    </source>
</evidence>
<dbReference type="InterPro" id="IPR007312">
    <property type="entry name" value="Phosphoesterase"/>
</dbReference>
<dbReference type="OrthoDB" id="345880at2"/>
<protein>
    <submittedName>
        <fullName evidence="3">Phosphoesterase</fullName>
    </submittedName>
</protein>
<dbReference type="Pfam" id="PF04185">
    <property type="entry name" value="Phosphoesterase"/>
    <property type="match status" value="1"/>
</dbReference>
<evidence type="ECO:0000256" key="2">
    <source>
        <dbReference type="ARBA" id="ARBA00023026"/>
    </source>
</evidence>
<comment type="caution">
    <text evidence="3">The sequence shown here is derived from an EMBL/GenBank/DDBJ whole genome shotgun (WGS) entry which is preliminary data.</text>
</comment>
<proteinExistence type="predicted"/>
<keyword evidence="2" id="KW-0843">Virulence</keyword>
<evidence type="ECO:0000313" key="3">
    <source>
        <dbReference type="EMBL" id="TPG32881.1"/>
    </source>
</evidence>
<evidence type="ECO:0000313" key="4">
    <source>
        <dbReference type="Proteomes" id="UP000320095"/>
    </source>
</evidence>
<dbReference type="Proteomes" id="UP000320095">
    <property type="component" value="Unassembled WGS sequence"/>
</dbReference>
<dbReference type="Gene3D" id="3.40.720.10">
    <property type="entry name" value="Alkaline Phosphatase, subunit A"/>
    <property type="match status" value="1"/>
</dbReference>
<dbReference type="PANTHER" id="PTHR31956:SF8">
    <property type="entry name" value="ACID PHOSPHATASE PHOA (AFU_ORTHOLOGUE AFUA_1G03570)"/>
    <property type="match status" value="1"/>
</dbReference>
<dbReference type="GO" id="GO:0009395">
    <property type="term" value="P:phospholipid catabolic process"/>
    <property type="evidence" value="ECO:0007669"/>
    <property type="project" value="TreeGrafter"/>
</dbReference>
<gene>
    <name evidence="3" type="ORF">EAH80_18355</name>
</gene>
<dbReference type="InterPro" id="IPR017850">
    <property type="entry name" value="Alkaline_phosphatase_core_sf"/>
</dbReference>